<evidence type="ECO:0000313" key="4">
    <source>
        <dbReference type="Proteomes" id="UP000886861"/>
    </source>
</evidence>
<evidence type="ECO:0000259" key="2">
    <source>
        <dbReference type="Pfam" id="PF02272"/>
    </source>
</evidence>
<dbReference type="InterPro" id="IPR038763">
    <property type="entry name" value="DHH_sf"/>
</dbReference>
<accession>A0A9D1NEB9</accession>
<proteinExistence type="predicted"/>
<feature type="domain" description="DHHA1" evidence="2">
    <location>
        <begin position="246"/>
        <end position="315"/>
    </location>
</feature>
<dbReference type="EMBL" id="DVOJ01000012">
    <property type="protein sequence ID" value="HIV01559.1"/>
    <property type="molecule type" value="Genomic_DNA"/>
</dbReference>
<dbReference type="InterPro" id="IPR051319">
    <property type="entry name" value="Oligoribo/pAp-PDE_c-di-AMP_PDE"/>
</dbReference>
<dbReference type="InterPro" id="IPR003156">
    <property type="entry name" value="DHHA1_dom"/>
</dbReference>
<dbReference type="PANTHER" id="PTHR47618:SF1">
    <property type="entry name" value="BIFUNCTIONAL OLIGORIBONUCLEASE AND PAP PHOSPHATASE NRNA"/>
    <property type="match status" value="1"/>
</dbReference>
<evidence type="ECO:0000313" key="3">
    <source>
        <dbReference type="EMBL" id="HIV01559.1"/>
    </source>
</evidence>
<dbReference type="Proteomes" id="UP000886861">
    <property type="component" value="Unassembled WGS sequence"/>
</dbReference>
<feature type="domain" description="DDH" evidence="1">
    <location>
        <begin position="29"/>
        <end position="170"/>
    </location>
</feature>
<dbReference type="InterPro" id="IPR001667">
    <property type="entry name" value="DDH_dom"/>
</dbReference>
<dbReference type="AlphaFoldDB" id="A0A9D1NEB9"/>
<organism evidence="3 4">
    <name type="scientific">Candidatus Caccopulliclostridium gallistercoris</name>
    <dbReference type="NCBI Taxonomy" id="2840719"/>
    <lineage>
        <taxon>Bacteria</taxon>
        <taxon>Bacillati</taxon>
        <taxon>Bacillota</taxon>
        <taxon>Clostridia</taxon>
        <taxon>Candidatus Caccopulliclostridium</taxon>
    </lineage>
</organism>
<gene>
    <name evidence="3" type="ORF">IAA62_03290</name>
</gene>
<evidence type="ECO:0000259" key="1">
    <source>
        <dbReference type="Pfam" id="PF01368"/>
    </source>
</evidence>
<comment type="caution">
    <text evidence="3">The sequence shown here is derived from an EMBL/GenBank/DDBJ whole genome shotgun (WGS) entry which is preliminary data.</text>
</comment>
<dbReference type="Gene3D" id="3.90.1640.10">
    <property type="entry name" value="inorganic pyrophosphatase (n-terminal core)"/>
    <property type="match status" value="1"/>
</dbReference>
<dbReference type="PANTHER" id="PTHR47618">
    <property type="entry name" value="BIFUNCTIONAL OLIGORIBONUCLEASE AND PAP PHOSPHATASE NRNA"/>
    <property type="match status" value="1"/>
</dbReference>
<dbReference type="GO" id="GO:0003676">
    <property type="term" value="F:nucleic acid binding"/>
    <property type="evidence" value="ECO:0007669"/>
    <property type="project" value="InterPro"/>
</dbReference>
<name>A0A9D1NEB9_9FIRM</name>
<dbReference type="Gene3D" id="3.10.310.30">
    <property type="match status" value="1"/>
</dbReference>
<protein>
    <submittedName>
        <fullName evidence="3">DHH family phosphoesterase</fullName>
    </submittedName>
</protein>
<reference evidence="3" key="2">
    <citation type="journal article" date="2021" name="PeerJ">
        <title>Extensive microbial diversity within the chicken gut microbiome revealed by metagenomics and culture.</title>
        <authorList>
            <person name="Gilroy R."/>
            <person name="Ravi A."/>
            <person name="Getino M."/>
            <person name="Pursley I."/>
            <person name="Horton D.L."/>
            <person name="Alikhan N.F."/>
            <person name="Baker D."/>
            <person name="Gharbi K."/>
            <person name="Hall N."/>
            <person name="Watson M."/>
            <person name="Adriaenssens E.M."/>
            <person name="Foster-Nyarko E."/>
            <person name="Jarju S."/>
            <person name="Secka A."/>
            <person name="Antonio M."/>
            <person name="Oren A."/>
            <person name="Chaudhuri R.R."/>
            <person name="La Ragione R."/>
            <person name="Hildebrand F."/>
            <person name="Pallen M.J."/>
        </authorList>
    </citation>
    <scope>NUCLEOTIDE SEQUENCE</scope>
    <source>
        <strain evidence="3">CHK186-9395</strain>
    </source>
</reference>
<dbReference type="Pfam" id="PF02272">
    <property type="entry name" value="DHHA1"/>
    <property type="match status" value="1"/>
</dbReference>
<dbReference type="Pfam" id="PF01368">
    <property type="entry name" value="DHH"/>
    <property type="match status" value="1"/>
</dbReference>
<sequence length="357" mass="40206">MSSFLRRRNIESKRRSVKLFKRQIEESQKIALLTHEKPDTDAIASLAALKKLIETNFSGKTVDIFADADNSSDQLKQFIKEDELNVQRVPIYDLAIGLDAPNSKRFSKFEDIFLNAKATVQLDHHITNEYFAENNLVYITSSTTEIIYIIAKLMNLEISNGVCKMVYAGMITDTANFTQGSRKKSTIATLNDFYDRKLDLESISEYFFKNNSISKNKLLERAIHSMKFYFGGGLALMKLSKQDFLETGAKPGEEEGIVNQGISTKGVNIACIFIKRDNNLYYVSLRGKAGVNVAKIAEKFGGGGHESMAAFTYQGNLCDIKADFFKECKQELKTCEDTIKNGISFDDEPSLNSDREK</sequence>
<dbReference type="SUPFAM" id="SSF64182">
    <property type="entry name" value="DHH phosphoesterases"/>
    <property type="match status" value="1"/>
</dbReference>
<reference evidence="3" key="1">
    <citation type="submission" date="2020-10" db="EMBL/GenBank/DDBJ databases">
        <authorList>
            <person name="Gilroy R."/>
        </authorList>
    </citation>
    <scope>NUCLEOTIDE SEQUENCE</scope>
    <source>
        <strain evidence="3">CHK186-9395</strain>
    </source>
</reference>